<feature type="transmembrane region" description="Helical" evidence="2">
    <location>
        <begin position="426"/>
        <end position="447"/>
    </location>
</feature>
<feature type="transmembrane region" description="Helical" evidence="2">
    <location>
        <begin position="21"/>
        <end position="38"/>
    </location>
</feature>
<gene>
    <name evidence="3" type="ORF">ACFQDM_17435</name>
</gene>
<dbReference type="PANTHER" id="PTHR43298:SF2">
    <property type="entry name" value="FMN_FAD EXPORTER YEEO-RELATED"/>
    <property type="match status" value="1"/>
</dbReference>
<sequence length="455" mass="48484">MSRWDWPAWARPTDVVDLLRLASPIAVSRASMMLMGLTDTIVLSRNAPEELPYILNSWLPLGICLGVAIGLLLGVSILTAEMAGRGEQEDTGRIFRRGVWLSLFFGGIATVVVYFGAGPLFQALRFEGALLAGVTSASEIMAYGIAAHMLSTAAGNYLEALRRPIFVSVVMYFGVVVNLGFDLAFVSGFWGMPQLGADGVAIATSGTRWFITALLFVAVFLATPGFKRSKPAPKGEARHQIELGYGMAASSIAEWGAFNFTFVIATWISLVAGTLYGMVIHTIGFVFMAFLGIGTATSVRVAEALGRNESQNAQNAARLGVVTSILVGAMCALVMYFGSDRVANVFVSTDEVLNAVQLHPALSGLVAFSAMVVIFDGLQNVASMASRALGAVWSPSVVHITSYIFIMLPLAWYFGLHLEQGVGGVVMGVLIASCLAGITQVILLEYLSRRKVAAS</sequence>
<feature type="transmembrane region" description="Helical" evidence="2">
    <location>
        <begin position="390"/>
        <end position="414"/>
    </location>
</feature>
<accession>A0ABW1SE63</accession>
<dbReference type="InterPro" id="IPR002528">
    <property type="entry name" value="MATE_fam"/>
</dbReference>
<feature type="transmembrane region" description="Helical" evidence="2">
    <location>
        <begin position="247"/>
        <end position="269"/>
    </location>
</feature>
<evidence type="ECO:0000256" key="2">
    <source>
        <dbReference type="SAM" id="Phobius"/>
    </source>
</evidence>
<feature type="transmembrane region" description="Helical" evidence="2">
    <location>
        <begin position="209"/>
        <end position="226"/>
    </location>
</feature>
<proteinExistence type="predicted"/>
<dbReference type="RefSeq" id="WP_377381417.1">
    <property type="nucleotide sequence ID" value="NZ_JBHSSW010000066.1"/>
</dbReference>
<keyword evidence="1" id="KW-0813">Transport</keyword>
<keyword evidence="2" id="KW-0812">Transmembrane</keyword>
<evidence type="ECO:0000256" key="1">
    <source>
        <dbReference type="ARBA" id="ARBA00022448"/>
    </source>
</evidence>
<evidence type="ECO:0000313" key="3">
    <source>
        <dbReference type="EMBL" id="MFC6199862.1"/>
    </source>
</evidence>
<reference evidence="4" key="1">
    <citation type="journal article" date="2019" name="Int. J. Syst. Evol. Microbiol.">
        <title>The Global Catalogue of Microorganisms (GCM) 10K type strain sequencing project: providing services to taxonomists for standard genome sequencing and annotation.</title>
        <authorList>
            <consortium name="The Broad Institute Genomics Platform"/>
            <consortium name="The Broad Institute Genome Sequencing Center for Infectious Disease"/>
            <person name="Wu L."/>
            <person name="Ma J."/>
        </authorList>
    </citation>
    <scope>NUCLEOTIDE SEQUENCE [LARGE SCALE GENOMIC DNA]</scope>
    <source>
        <strain evidence="4">CGMCC-1.15741</strain>
    </source>
</reference>
<dbReference type="EMBL" id="JBHSSW010000066">
    <property type="protein sequence ID" value="MFC6199862.1"/>
    <property type="molecule type" value="Genomic_DNA"/>
</dbReference>
<evidence type="ECO:0000313" key="4">
    <source>
        <dbReference type="Proteomes" id="UP001596303"/>
    </source>
</evidence>
<dbReference type="InterPro" id="IPR050222">
    <property type="entry name" value="MATE_MdtK"/>
</dbReference>
<feature type="transmembrane region" description="Helical" evidence="2">
    <location>
        <begin position="316"/>
        <end position="338"/>
    </location>
</feature>
<keyword evidence="2" id="KW-0472">Membrane</keyword>
<feature type="transmembrane region" description="Helical" evidence="2">
    <location>
        <begin position="275"/>
        <end position="296"/>
    </location>
</feature>
<protein>
    <submittedName>
        <fullName evidence="3">MATE family efflux transporter</fullName>
    </submittedName>
</protein>
<dbReference type="Pfam" id="PF01554">
    <property type="entry name" value="MatE"/>
    <property type="match status" value="2"/>
</dbReference>
<dbReference type="Proteomes" id="UP001596303">
    <property type="component" value="Unassembled WGS sequence"/>
</dbReference>
<dbReference type="PANTHER" id="PTHR43298">
    <property type="entry name" value="MULTIDRUG RESISTANCE PROTEIN NORM-RELATED"/>
    <property type="match status" value="1"/>
</dbReference>
<keyword evidence="2" id="KW-1133">Transmembrane helix</keyword>
<feature type="transmembrane region" description="Helical" evidence="2">
    <location>
        <begin position="99"/>
        <end position="120"/>
    </location>
</feature>
<organism evidence="3 4">
    <name type="scientific">Ponticaulis profundi</name>
    <dbReference type="NCBI Taxonomy" id="2665222"/>
    <lineage>
        <taxon>Bacteria</taxon>
        <taxon>Pseudomonadati</taxon>
        <taxon>Pseudomonadota</taxon>
        <taxon>Alphaproteobacteria</taxon>
        <taxon>Hyphomonadales</taxon>
        <taxon>Hyphomonadaceae</taxon>
        <taxon>Ponticaulis</taxon>
    </lineage>
</organism>
<comment type="caution">
    <text evidence="3">The sequence shown here is derived from an EMBL/GenBank/DDBJ whole genome shotgun (WGS) entry which is preliminary data.</text>
</comment>
<keyword evidence="4" id="KW-1185">Reference proteome</keyword>
<feature type="transmembrane region" description="Helical" evidence="2">
    <location>
        <begin position="58"/>
        <end position="78"/>
    </location>
</feature>
<feature type="transmembrane region" description="Helical" evidence="2">
    <location>
        <begin position="140"/>
        <end position="158"/>
    </location>
</feature>
<name>A0ABW1SE63_9PROT</name>
<feature type="transmembrane region" description="Helical" evidence="2">
    <location>
        <begin position="165"/>
        <end position="189"/>
    </location>
</feature>
<feature type="transmembrane region" description="Helical" evidence="2">
    <location>
        <begin position="358"/>
        <end position="378"/>
    </location>
</feature>